<protein>
    <recommendedName>
        <fullName evidence="8">Ribonuclease R</fullName>
        <shortName evidence="8">RNase R</shortName>
        <ecNumber evidence="8">3.1.13.1</ecNumber>
    </recommendedName>
</protein>
<dbReference type="InterPro" id="IPR001900">
    <property type="entry name" value="RNase_II/R"/>
</dbReference>
<evidence type="ECO:0000256" key="5">
    <source>
        <dbReference type="ARBA" id="ARBA00022801"/>
    </source>
</evidence>
<dbReference type="Pfam" id="PF08206">
    <property type="entry name" value="OB_RNB"/>
    <property type="match status" value="1"/>
</dbReference>
<feature type="domain" description="S1 motif" evidence="9">
    <location>
        <begin position="623"/>
        <end position="704"/>
    </location>
</feature>
<dbReference type="InterPro" id="IPR013223">
    <property type="entry name" value="RNase_B_OB_dom"/>
</dbReference>
<evidence type="ECO:0000259" key="9">
    <source>
        <dbReference type="PROSITE" id="PS50126"/>
    </source>
</evidence>
<dbReference type="SMART" id="SM00955">
    <property type="entry name" value="RNB"/>
    <property type="match status" value="1"/>
</dbReference>
<comment type="catalytic activity">
    <reaction evidence="1 8">
        <text>Exonucleolytic cleavage in the 3'- to 5'-direction to yield nucleoside 5'-phosphates.</text>
        <dbReference type="EC" id="3.1.13.1"/>
    </reaction>
</comment>
<dbReference type="PANTHER" id="PTHR23355:SF9">
    <property type="entry name" value="DIS3-LIKE EXONUCLEASE 2"/>
    <property type="match status" value="1"/>
</dbReference>
<comment type="subcellular location">
    <subcellularLocation>
        <location evidence="2 8">Cytoplasm</location>
    </subcellularLocation>
</comment>
<keyword evidence="6 8" id="KW-0269">Exonuclease</keyword>
<evidence type="ECO:0000256" key="4">
    <source>
        <dbReference type="ARBA" id="ARBA00022722"/>
    </source>
</evidence>
<sequence length="711" mass="78236">MSRRGRGAESGEAKVVEVLAASTRGPLKPKEIARAAGVATSEYRRFKRLLTGLERAGKIYRVKGHRYALSGRLELSPGIVSLTRAGDAFVRPDAGGGDLFVPAKNLATAMDGDHVVTRIESRPRGRSPVARVIKVLDRARETIVGTFHGSRRFDYVVPMDRRLSKDVLVPSDAGGDATDGDVVVVRLDSYGEGRVGPVGTVVKVLGSLSDPGVDVLAVAHGFGLSSDFPPSVMAAAQEAAELGMGQVTDEWVDRTEMLVFTIDPADAKDHDDALSVTEIAEGRFEVGVHIADVSHFVPEGGELDIEALARGTSVYLVDRTIPMLPEALSAYVCSLKGGVERLAVSVFIELDPSGQVHGRRYERTRVRCSDGLSYEQVQAVLDGEGSVSPAVDQAIRTLDDLARGVRALREQRGALDLEIGEAQVVLDERGHPVDIRRRERLESHRLIEDFMVLANEVVAGDMEARDIAALYRVHEPPSRERADELRDLLGRIGHRLPKRKSLEPRDLQHLLLAVRGRHEAALVSTVVLRSLAKARYDDKNLGHFGLASSAYLHFTSPIRRYPDLVVHREVVRSLVGREPPRVWEPGELASIAQRASAREQAAAEAERASVALKKVEFMERHLGDEFEGKISGVAAFGFFVTLERYFVDGLVHVNSLRDDFYRLQEQTYALVGERGRRTYRLGDRVRVQVARVDKEARHVDFLLVRTLANAD</sequence>
<dbReference type="CDD" id="cd04471">
    <property type="entry name" value="S1_RNase_R"/>
    <property type="match status" value="1"/>
</dbReference>
<proteinExistence type="inferred from homology"/>
<dbReference type="InterPro" id="IPR004476">
    <property type="entry name" value="RNase_II/RNase_R"/>
</dbReference>
<dbReference type="AlphaFoldDB" id="E7C884"/>
<evidence type="ECO:0000256" key="6">
    <source>
        <dbReference type="ARBA" id="ARBA00022839"/>
    </source>
</evidence>
<reference evidence="10" key="1">
    <citation type="submission" date="2010-01" db="EMBL/GenBank/DDBJ databases">
        <title>Genome fragments of uncultured bacteria from the North Pacific subtropical Gyre.</title>
        <authorList>
            <person name="Pham V.D."/>
            <person name="Delong E.F."/>
        </authorList>
    </citation>
    <scope>NUCLEOTIDE SEQUENCE</scope>
</reference>
<dbReference type="SMART" id="SM00357">
    <property type="entry name" value="CSP"/>
    <property type="match status" value="1"/>
</dbReference>
<evidence type="ECO:0000256" key="1">
    <source>
        <dbReference type="ARBA" id="ARBA00001849"/>
    </source>
</evidence>
<dbReference type="NCBIfam" id="TIGR00358">
    <property type="entry name" value="3_prime_RNase"/>
    <property type="match status" value="1"/>
</dbReference>
<dbReference type="InterPro" id="IPR003029">
    <property type="entry name" value="S1_domain"/>
</dbReference>
<dbReference type="InterPro" id="IPR040476">
    <property type="entry name" value="CSD2"/>
</dbReference>
<keyword evidence="5 8" id="KW-0378">Hydrolase</keyword>
<dbReference type="HAMAP" id="MF_01895">
    <property type="entry name" value="RNase_R"/>
    <property type="match status" value="1"/>
</dbReference>
<dbReference type="PROSITE" id="PS50126">
    <property type="entry name" value="S1"/>
    <property type="match status" value="1"/>
</dbReference>
<dbReference type="InterPro" id="IPR022966">
    <property type="entry name" value="RNase_II/R_CS"/>
</dbReference>
<gene>
    <name evidence="8" type="primary">rnr</name>
</gene>
<dbReference type="GO" id="GO:0006402">
    <property type="term" value="P:mRNA catabolic process"/>
    <property type="evidence" value="ECO:0007669"/>
    <property type="project" value="TreeGrafter"/>
</dbReference>
<comment type="function">
    <text evidence="8">3'-5' exoribonuclease that releases 5'-nucleoside monophosphates and is involved in maturation of structured RNAs.</text>
</comment>
<dbReference type="InterPro" id="IPR050180">
    <property type="entry name" value="RNR_Ribonuclease"/>
</dbReference>
<dbReference type="PROSITE" id="PS01175">
    <property type="entry name" value="RIBONUCLEASE_II"/>
    <property type="match status" value="1"/>
</dbReference>
<organism evidence="10">
    <name type="scientific">uncultured Gemmatimonadales bacterium HF4000_15H13</name>
    <dbReference type="NCBI Taxonomy" id="723618"/>
    <lineage>
        <taxon>Bacteria</taxon>
        <taxon>Pseudomonadati</taxon>
        <taxon>Gemmatimonadota</taxon>
        <taxon>Gemmatimonadia</taxon>
        <taxon>Gemmatimonadales</taxon>
        <taxon>environmental samples</taxon>
    </lineage>
</organism>
<evidence type="ECO:0000256" key="8">
    <source>
        <dbReference type="HAMAP-Rule" id="MF_01895"/>
    </source>
</evidence>
<dbReference type="InterPro" id="IPR012340">
    <property type="entry name" value="NA-bd_OB-fold"/>
</dbReference>
<name>E7C884_9BACT</name>
<keyword evidence="3 8" id="KW-0963">Cytoplasm</keyword>
<dbReference type="Pfam" id="PF00575">
    <property type="entry name" value="S1"/>
    <property type="match status" value="1"/>
</dbReference>
<dbReference type="InterPro" id="IPR011129">
    <property type="entry name" value="CSD"/>
</dbReference>
<accession>E7C884</accession>
<dbReference type="EC" id="3.1.13.1" evidence="8"/>
<keyword evidence="4 8" id="KW-0540">Nuclease</keyword>
<dbReference type="GO" id="GO:0003723">
    <property type="term" value="F:RNA binding"/>
    <property type="evidence" value="ECO:0007669"/>
    <property type="project" value="UniProtKB-UniRule"/>
</dbReference>
<dbReference type="Pfam" id="PF17876">
    <property type="entry name" value="CSD2"/>
    <property type="match status" value="1"/>
</dbReference>
<dbReference type="PANTHER" id="PTHR23355">
    <property type="entry name" value="RIBONUCLEASE"/>
    <property type="match status" value="1"/>
</dbReference>
<evidence type="ECO:0000313" key="10">
    <source>
        <dbReference type="EMBL" id="ADI23658.1"/>
    </source>
</evidence>
<keyword evidence="7 8" id="KW-0694">RNA-binding</keyword>
<dbReference type="EMBL" id="GU568020">
    <property type="protein sequence ID" value="ADI23658.1"/>
    <property type="molecule type" value="Genomic_DNA"/>
</dbReference>
<evidence type="ECO:0000256" key="2">
    <source>
        <dbReference type="ARBA" id="ARBA00004496"/>
    </source>
</evidence>
<dbReference type="GO" id="GO:0008859">
    <property type="term" value="F:exoribonuclease II activity"/>
    <property type="evidence" value="ECO:0007669"/>
    <property type="project" value="UniProtKB-UniRule"/>
</dbReference>
<comment type="similarity">
    <text evidence="8">Belongs to the RNR ribonuclease family. RNase R subfamily.</text>
</comment>
<dbReference type="Pfam" id="PF00773">
    <property type="entry name" value="RNB"/>
    <property type="match status" value="1"/>
</dbReference>
<dbReference type="Gene3D" id="2.40.50.140">
    <property type="entry name" value="Nucleic acid-binding proteins"/>
    <property type="match status" value="2"/>
</dbReference>
<dbReference type="InterPro" id="IPR011805">
    <property type="entry name" value="RNase_R"/>
</dbReference>
<evidence type="ECO:0000256" key="3">
    <source>
        <dbReference type="ARBA" id="ARBA00022490"/>
    </source>
</evidence>
<dbReference type="SMART" id="SM00316">
    <property type="entry name" value="S1"/>
    <property type="match status" value="1"/>
</dbReference>
<dbReference type="GO" id="GO:0005829">
    <property type="term" value="C:cytosol"/>
    <property type="evidence" value="ECO:0007669"/>
    <property type="project" value="UniProtKB-ARBA"/>
</dbReference>
<evidence type="ECO:0000256" key="7">
    <source>
        <dbReference type="ARBA" id="ARBA00022884"/>
    </source>
</evidence>
<dbReference type="SUPFAM" id="SSF50249">
    <property type="entry name" value="Nucleic acid-binding proteins"/>
    <property type="match status" value="4"/>
</dbReference>
<dbReference type="NCBIfam" id="TIGR02063">
    <property type="entry name" value="RNase_R"/>
    <property type="match status" value="1"/>
</dbReference>